<protein>
    <submittedName>
        <fullName evidence="2">Uncharacterized protein</fullName>
    </submittedName>
</protein>
<feature type="region of interest" description="Disordered" evidence="1">
    <location>
        <begin position="64"/>
        <end position="87"/>
    </location>
</feature>
<proteinExistence type="predicted"/>
<evidence type="ECO:0000256" key="1">
    <source>
        <dbReference type="SAM" id="MobiDB-lite"/>
    </source>
</evidence>
<evidence type="ECO:0000313" key="3">
    <source>
        <dbReference type="Proteomes" id="UP000324222"/>
    </source>
</evidence>
<name>A0A5B7CQM9_PORTR</name>
<gene>
    <name evidence="2" type="ORF">E2C01_004162</name>
</gene>
<dbReference type="EMBL" id="VSRR010000166">
    <property type="protein sequence ID" value="MPC11495.1"/>
    <property type="molecule type" value="Genomic_DNA"/>
</dbReference>
<organism evidence="2 3">
    <name type="scientific">Portunus trituberculatus</name>
    <name type="common">Swimming crab</name>
    <name type="synonym">Neptunus trituberculatus</name>
    <dbReference type="NCBI Taxonomy" id="210409"/>
    <lineage>
        <taxon>Eukaryota</taxon>
        <taxon>Metazoa</taxon>
        <taxon>Ecdysozoa</taxon>
        <taxon>Arthropoda</taxon>
        <taxon>Crustacea</taxon>
        <taxon>Multicrustacea</taxon>
        <taxon>Malacostraca</taxon>
        <taxon>Eumalacostraca</taxon>
        <taxon>Eucarida</taxon>
        <taxon>Decapoda</taxon>
        <taxon>Pleocyemata</taxon>
        <taxon>Brachyura</taxon>
        <taxon>Eubrachyura</taxon>
        <taxon>Portunoidea</taxon>
        <taxon>Portunidae</taxon>
        <taxon>Portuninae</taxon>
        <taxon>Portunus</taxon>
    </lineage>
</organism>
<reference evidence="2 3" key="1">
    <citation type="submission" date="2019-05" db="EMBL/GenBank/DDBJ databases">
        <title>Another draft genome of Portunus trituberculatus and its Hox gene families provides insights of decapod evolution.</title>
        <authorList>
            <person name="Jeong J.-H."/>
            <person name="Song I."/>
            <person name="Kim S."/>
            <person name="Choi T."/>
            <person name="Kim D."/>
            <person name="Ryu S."/>
            <person name="Kim W."/>
        </authorList>
    </citation>
    <scope>NUCLEOTIDE SEQUENCE [LARGE SCALE GENOMIC DNA]</scope>
    <source>
        <tissue evidence="2">Muscle</tissue>
    </source>
</reference>
<sequence>MAFLQIKIKERRKAGNIQEGRKNKAAVRRLEGAHVGSAAPSPPRLATQTVLRVTINFAANEDNKEVSPRGVTRTHAPRGVTGGRIYR</sequence>
<keyword evidence="3" id="KW-1185">Reference proteome</keyword>
<accession>A0A5B7CQM9</accession>
<dbReference type="Proteomes" id="UP000324222">
    <property type="component" value="Unassembled WGS sequence"/>
</dbReference>
<evidence type="ECO:0000313" key="2">
    <source>
        <dbReference type="EMBL" id="MPC11495.1"/>
    </source>
</evidence>
<comment type="caution">
    <text evidence="2">The sequence shown here is derived from an EMBL/GenBank/DDBJ whole genome shotgun (WGS) entry which is preliminary data.</text>
</comment>
<dbReference type="AlphaFoldDB" id="A0A5B7CQM9"/>